<name>A0ABN7SW75_OIKDI</name>
<evidence type="ECO:0000313" key="4">
    <source>
        <dbReference type="EMBL" id="CAG5105679.1"/>
    </source>
</evidence>
<dbReference type="PROSITE" id="PS50092">
    <property type="entry name" value="TSP1"/>
    <property type="match status" value="1"/>
</dbReference>
<dbReference type="InterPro" id="IPR036383">
    <property type="entry name" value="TSP1_rpt_sf"/>
</dbReference>
<sequence>MGSKNSKIIHHELMHALGYQHMNPIIGQNSVMVRQPNVTGDIHYHKRREESDFSVDFGDGDQCEGVDCGEHAKCIDRLLGYECICEEGYFLVDGYCHLEYYTDLCQYPGVCPPNSKCHTYDLKDDFACICDDGYFETDYGCEKPIERTFSNGVTKRYISSPKKMSYFAAKVYCKNFGEEIARISGNLYKPWNLACPENLEENMWLTNYTLVDFDEVFLGMSAKPTGWYRFDGKPSEFMKMRRIFPTTDYKVKLDREGVWRTYTSAEIDESFVICEESTEQNVMIFQSREIFYLEELPKVWTMTFDMYLDRPRAQASVENGANVFYVTNSKTSQRIGIPSIFVEDKKDLKFCYGEKCIFTELVIEKLFSVEMFTDANGYFGVMLDDELLEIIPVDLRETKNVTGFASAPWYRQQHGWINNMKIIPKKSRSIAIDEGNSELQSYMDKYCGKFCQNSFARRVNSIWSCYSDINSESLGLYCVDKNMKPTICEKPSGTRCNLSAEQNLSKLLKLSYEIIKSFGVWSDCEGQEGSIGYQAQNTRTGYYGRLCNVPMEESTRKCLGTWEAMNGQTCDGFNSAFCNVNGMNLTTLGLDVLLPLDNKDDMRKRMGPLINALNSRWRSKDGATGLVCEECGCTGWTEWSVWSTCYPSCGISSSQKRSRRCFGDEACEGASEETQYCDVPLCDYFNTLCNETAMLHRSSMEYWEKSVIYGDTYEFASARTIETCFDKCLKQQKCVAAHFVTQEIVS</sequence>
<dbReference type="SMART" id="SM00181">
    <property type="entry name" value="EGF"/>
    <property type="match status" value="2"/>
</dbReference>
<dbReference type="PROSITE" id="PS50026">
    <property type="entry name" value="EGF_3"/>
    <property type="match status" value="2"/>
</dbReference>
<dbReference type="EMBL" id="OU015566">
    <property type="protein sequence ID" value="CAG5105679.1"/>
    <property type="molecule type" value="Genomic_DNA"/>
</dbReference>
<dbReference type="InterPro" id="IPR001881">
    <property type="entry name" value="EGF-like_Ca-bd_dom"/>
</dbReference>
<organism evidence="4 5">
    <name type="scientific">Oikopleura dioica</name>
    <name type="common">Tunicate</name>
    <dbReference type="NCBI Taxonomy" id="34765"/>
    <lineage>
        <taxon>Eukaryota</taxon>
        <taxon>Metazoa</taxon>
        <taxon>Chordata</taxon>
        <taxon>Tunicata</taxon>
        <taxon>Appendicularia</taxon>
        <taxon>Copelata</taxon>
        <taxon>Oikopleuridae</taxon>
        <taxon>Oikopleura</taxon>
    </lineage>
</organism>
<dbReference type="PROSITE" id="PS01186">
    <property type="entry name" value="EGF_2"/>
    <property type="match status" value="2"/>
</dbReference>
<comment type="caution">
    <text evidence="2">Lacks conserved residue(s) required for the propagation of feature annotation.</text>
</comment>
<evidence type="ECO:0000313" key="5">
    <source>
        <dbReference type="Proteomes" id="UP001158576"/>
    </source>
</evidence>
<dbReference type="Gene3D" id="2.20.100.10">
    <property type="entry name" value="Thrombospondin type-1 (TSP1) repeat"/>
    <property type="match status" value="1"/>
</dbReference>
<feature type="disulfide bond" evidence="2">
    <location>
        <begin position="111"/>
        <end position="128"/>
    </location>
</feature>
<dbReference type="Pfam" id="PF00090">
    <property type="entry name" value="TSP_1"/>
    <property type="match status" value="1"/>
</dbReference>
<dbReference type="InterPro" id="IPR018097">
    <property type="entry name" value="EGF_Ca-bd_CS"/>
</dbReference>
<dbReference type="CDD" id="cd00054">
    <property type="entry name" value="EGF_CA"/>
    <property type="match status" value="1"/>
</dbReference>
<accession>A0ABN7SW75</accession>
<protein>
    <submittedName>
        <fullName evidence="4">Oidioi.mRNA.OKI2018_I69.chr1.g2353.t1.cds</fullName>
    </submittedName>
</protein>
<dbReference type="SMART" id="SM00179">
    <property type="entry name" value="EGF_CA"/>
    <property type="match status" value="1"/>
</dbReference>
<dbReference type="InterPro" id="IPR016187">
    <property type="entry name" value="CTDL_fold"/>
</dbReference>
<keyword evidence="2" id="KW-0245">EGF-like domain</keyword>
<dbReference type="PROSITE" id="PS01187">
    <property type="entry name" value="EGF_CA"/>
    <property type="match status" value="1"/>
</dbReference>
<keyword evidence="5" id="KW-1185">Reference proteome</keyword>
<dbReference type="PROSITE" id="PS00010">
    <property type="entry name" value="ASX_HYDROXYL"/>
    <property type="match status" value="1"/>
</dbReference>
<evidence type="ECO:0000256" key="2">
    <source>
        <dbReference type="PROSITE-ProRule" id="PRU00076"/>
    </source>
</evidence>
<evidence type="ECO:0000256" key="1">
    <source>
        <dbReference type="ARBA" id="ARBA00023157"/>
    </source>
</evidence>
<dbReference type="InterPro" id="IPR000884">
    <property type="entry name" value="TSP1_rpt"/>
</dbReference>
<dbReference type="InterPro" id="IPR000152">
    <property type="entry name" value="EGF-type_Asp/Asn_hydroxyl_site"/>
</dbReference>
<dbReference type="Proteomes" id="UP001158576">
    <property type="component" value="Chromosome 1"/>
</dbReference>
<evidence type="ECO:0000259" key="3">
    <source>
        <dbReference type="PROSITE" id="PS50026"/>
    </source>
</evidence>
<feature type="domain" description="EGF-like" evidence="3">
    <location>
        <begin position="59"/>
        <end position="97"/>
    </location>
</feature>
<reference evidence="4 5" key="1">
    <citation type="submission" date="2021-04" db="EMBL/GenBank/DDBJ databases">
        <authorList>
            <person name="Bliznina A."/>
        </authorList>
    </citation>
    <scope>NUCLEOTIDE SEQUENCE [LARGE SCALE GENOMIC DNA]</scope>
</reference>
<keyword evidence="1 2" id="KW-1015">Disulfide bond</keyword>
<dbReference type="Gene3D" id="2.10.25.10">
    <property type="entry name" value="Laminin"/>
    <property type="match status" value="1"/>
</dbReference>
<proteinExistence type="predicted"/>
<dbReference type="InterPro" id="IPR000742">
    <property type="entry name" value="EGF"/>
</dbReference>
<dbReference type="SMART" id="SM00209">
    <property type="entry name" value="TSP1"/>
    <property type="match status" value="1"/>
</dbReference>
<feature type="domain" description="EGF-like" evidence="3">
    <location>
        <begin position="101"/>
        <end position="142"/>
    </location>
</feature>
<dbReference type="SUPFAM" id="SSF82895">
    <property type="entry name" value="TSP-1 type 1 repeat"/>
    <property type="match status" value="1"/>
</dbReference>
<gene>
    <name evidence="4" type="ORF">OKIOD_LOCUS11118</name>
</gene>
<dbReference type="SUPFAM" id="SSF56436">
    <property type="entry name" value="C-type lectin-like"/>
    <property type="match status" value="1"/>
</dbReference>